<dbReference type="InterPro" id="IPR029058">
    <property type="entry name" value="AB_hydrolase_fold"/>
</dbReference>
<evidence type="ECO:0000313" key="5">
    <source>
        <dbReference type="Proteomes" id="UP001303222"/>
    </source>
</evidence>
<gene>
    <name evidence="4" type="ORF">QBC32DRAFT_377841</name>
</gene>
<name>A0AAN6NRM0_9PEZI</name>
<dbReference type="SUPFAM" id="SSF53474">
    <property type="entry name" value="alpha/beta-Hydrolases"/>
    <property type="match status" value="1"/>
</dbReference>
<dbReference type="PRINTS" id="PR00412">
    <property type="entry name" value="EPOXHYDRLASE"/>
</dbReference>
<dbReference type="GO" id="GO:0016787">
    <property type="term" value="F:hydrolase activity"/>
    <property type="evidence" value="ECO:0007669"/>
    <property type="project" value="UniProtKB-KW"/>
</dbReference>
<evidence type="ECO:0000256" key="2">
    <source>
        <dbReference type="ARBA" id="ARBA00038334"/>
    </source>
</evidence>
<accession>A0AAN6NRM0</accession>
<dbReference type="Gene3D" id="3.40.50.1820">
    <property type="entry name" value="alpha/beta hydrolase"/>
    <property type="match status" value="1"/>
</dbReference>
<dbReference type="Proteomes" id="UP001303222">
    <property type="component" value="Unassembled WGS sequence"/>
</dbReference>
<evidence type="ECO:0000313" key="4">
    <source>
        <dbReference type="EMBL" id="KAK3949814.1"/>
    </source>
</evidence>
<dbReference type="Pfam" id="PF12697">
    <property type="entry name" value="Abhydrolase_6"/>
    <property type="match status" value="1"/>
</dbReference>
<dbReference type="AlphaFoldDB" id="A0AAN6NRM0"/>
<organism evidence="4 5">
    <name type="scientific">Pseudoneurospora amorphoporcata</name>
    <dbReference type="NCBI Taxonomy" id="241081"/>
    <lineage>
        <taxon>Eukaryota</taxon>
        <taxon>Fungi</taxon>
        <taxon>Dikarya</taxon>
        <taxon>Ascomycota</taxon>
        <taxon>Pezizomycotina</taxon>
        <taxon>Sordariomycetes</taxon>
        <taxon>Sordariomycetidae</taxon>
        <taxon>Sordariales</taxon>
        <taxon>Sordariaceae</taxon>
        <taxon>Pseudoneurospora</taxon>
    </lineage>
</organism>
<sequence>MASDALTPHDPRVTHHFTTIPSTPTSESITYHYLLANPNSSSFPNGPTSTVLLLHGWPDLSLGWRYQVPFLLSLGLRVIIPDMFGYGLTSSPSSPTEYSLKKLSAHMAHIIRQVTSSTEKPFEPVLLGTHDWGAFLGWRLAIYYPELIKGVFAFCIPYTPPEGEVTSLEEHVRKHPELGYQLQNAGGDIDKAVAGDRKKVRGWLNAMFGGVDKEAGAMAFDPWKGLDLGKLDEVGASPLVGEEIMDFYVDEYSRNGIQGPMNWYRTREINLQDELPLAEKYANWQFQVPVMIVMVGHDPALPPELTDGMEKYFAKGLRKEVVPEASHWVLIHTPEEVNKLVGEFLEQFL</sequence>
<reference evidence="4" key="1">
    <citation type="journal article" date="2023" name="Mol. Phylogenet. Evol.">
        <title>Genome-scale phylogeny and comparative genomics of the fungal order Sordariales.</title>
        <authorList>
            <person name="Hensen N."/>
            <person name="Bonometti L."/>
            <person name="Westerberg I."/>
            <person name="Brannstrom I.O."/>
            <person name="Guillou S."/>
            <person name="Cros-Aarteil S."/>
            <person name="Calhoun S."/>
            <person name="Haridas S."/>
            <person name="Kuo A."/>
            <person name="Mondo S."/>
            <person name="Pangilinan J."/>
            <person name="Riley R."/>
            <person name="LaButti K."/>
            <person name="Andreopoulos B."/>
            <person name="Lipzen A."/>
            <person name="Chen C."/>
            <person name="Yan M."/>
            <person name="Daum C."/>
            <person name="Ng V."/>
            <person name="Clum A."/>
            <person name="Steindorff A."/>
            <person name="Ohm R.A."/>
            <person name="Martin F."/>
            <person name="Silar P."/>
            <person name="Natvig D.O."/>
            <person name="Lalanne C."/>
            <person name="Gautier V."/>
            <person name="Ament-Velasquez S.L."/>
            <person name="Kruys A."/>
            <person name="Hutchinson M.I."/>
            <person name="Powell A.J."/>
            <person name="Barry K."/>
            <person name="Miller A.N."/>
            <person name="Grigoriev I.V."/>
            <person name="Debuchy R."/>
            <person name="Gladieux P."/>
            <person name="Hiltunen Thoren M."/>
            <person name="Johannesson H."/>
        </authorList>
    </citation>
    <scope>NUCLEOTIDE SEQUENCE</scope>
    <source>
        <strain evidence="4">CBS 626.80</strain>
    </source>
</reference>
<keyword evidence="1 4" id="KW-0378">Hydrolase</keyword>
<comment type="similarity">
    <text evidence="2">Belongs to the AB hydrolase superfamily. Epoxide hydrolase family.</text>
</comment>
<evidence type="ECO:0000259" key="3">
    <source>
        <dbReference type="Pfam" id="PF12697"/>
    </source>
</evidence>
<dbReference type="EMBL" id="MU859200">
    <property type="protein sequence ID" value="KAK3949814.1"/>
    <property type="molecule type" value="Genomic_DNA"/>
</dbReference>
<keyword evidence="5" id="KW-1185">Reference proteome</keyword>
<proteinExistence type="inferred from homology"/>
<comment type="caution">
    <text evidence="4">The sequence shown here is derived from an EMBL/GenBank/DDBJ whole genome shotgun (WGS) entry which is preliminary data.</text>
</comment>
<dbReference type="InterPro" id="IPR000639">
    <property type="entry name" value="Epox_hydrolase-like"/>
</dbReference>
<reference evidence="4" key="2">
    <citation type="submission" date="2023-06" db="EMBL/GenBank/DDBJ databases">
        <authorList>
            <consortium name="Lawrence Berkeley National Laboratory"/>
            <person name="Mondo S.J."/>
            <person name="Hensen N."/>
            <person name="Bonometti L."/>
            <person name="Westerberg I."/>
            <person name="Brannstrom I.O."/>
            <person name="Guillou S."/>
            <person name="Cros-Aarteil S."/>
            <person name="Calhoun S."/>
            <person name="Haridas S."/>
            <person name="Kuo A."/>
            <person name="Pangilinan J."/>
            <person name="Riley R."/>
            <person name="Labutti K."/>
            <person name="Andreopoulos B."/>
            <person name="Lipzen A."/>
            <person name="Chen C."/>
            <person name="Yanf M."/>
            <person name="Daum C."/>
            <person name="Ng V."/>
            <person name="Clum A."/>
            <person name="Steindorff A."/>
            <person name="Ohm R."/>
            <person name="Martin F."/>
            <person name="Silar P."/>
            <person name="Natvig D."/>
            <person name="Lalanne C."/>
            <person name="Gautier V."/>
            <person name="Ament-Velasquez S.L."/>
            <person name="Kruys A."/>
            <person name="Hutchinson M.I."/>
            <person name="Powell A.J."/>
            <person name="Barry K."/>
            <person name="Miller A.N."/>
            <person name="Grigoriev I.V."/>
            <person name="Debuchy R."/>
            <person name="Gladieux P."/>
            <person name="Thoren M.H."/>
            <person name="Johannesson H."/>
        </authorList>
    </citation>
    <scope>NUCLEOTIDE SEQUENCE</scope>
    <source>
        <strain evidence="4">CBS 626.80</strain>
    </source>
</reference>
<dbReference type="PANTHER" id="PTHR43329">
    <property type="entry name" value="EPOXIDE HYDROLASE"/>
    <property type="match status" value="1"/>
</dbReference>
<feature type="domain" description="AB hydrolase-1" evidence="3">
    <location>
        <begin position="51"/>
        <end position="339"/>
    </location>
</feature>
<dbReference type="InterPro" id="IPR000073">
    <property type="entry name" value="AB_hydrolase_1"/>
</dbReference>
<protein>
    <submittedName>
        <fullName evidence="4">Alpha/Beta hydrolase protein</fullName>
    </submittedName>
</protein>
<evidence type="ECO:0000256" key="1">
    <source>
        <dbReference type="ARBA" id="ARBA00022801"/>
    </source>
</evidence>